<proteinExistence type="predicted"/>
<dbReference type="AlphaFoldDB" id="A0A235BVL9"/>
<organism evidence="2 3">
    <name type="scientific">candidate division WOR-3 bacterium JGI_Cruoil_03_51_56</name>
    <dbReference type="NCBI Taxonomy" id="1973747"/>
    <lineage>
        <taxon>Bacteria</taxon>
        <taxon>Bacteria division WOR-3</taxon>
    </lineage>
</organism>
<sequence length="108" mass="12181">MADKIAKVLHRAVLFGVGATYATAEGIKAFANNMVKKGELSRPEAEKFAEDLTKRTKQVRSEMQRVVKKAVSGALQKSDIASREELKRLEKRIRQLEKKLAKTRTPRT</sequence>
<name>A0A235BVL9_UNCW3</name>
<accession>A0A235BVL9</accession>
<comment type="caution">
    <text evidence="2">The sequence shown here is derived from an EMBL/GenBank/DDBJ whole genome shotgun (WGS) entry which is preliminary data.</text>
</comment>
<evidence type="ECO:0000313" key="2">
    <source>
        <dbReference type="EMBL" id="OYD16224.1"/>
    </source>
</evidence>
<dbReference type="PANTHER" id="PTHR38664">
    <property type="entry name" value="SLR0058 PROTEIN"/>
    <property type="match status" value="1"/>
</dbReference>
<dbReference type="InterPro" id="IPR008769">
    <property type="entry name" value="PhaF_PhaI"/>
</dbReference>
<gene>
    <name evidence="2" type="ORF">CH330_03445</name>
</gene>
<feature type="coiled-coil region" evidence="1">
    <location>
        <begin position="79"/>
        <end position="106"/>
    </location>
</feature>
<keyword evidence="1" id="KW-0175">Coiled coil</keyword>
<dbReference type="Proteomes" id="UP000215559">
    <property type="component" value="Unassembled WGS sequence"/>
</dbReference>
<dbReference type="EMBL" id="NOZP01000063">
    <property type="protein sequence ID" value="OYD16224.1"/>
    <property type="molecule type" value="Genomic_DNA"/>
</dbReference>
<protein>
    <recommendedName>
        <fullName evidence="4">Polyhydroxyalkanoate synthesis regulator</fullName>
    </recommendedName>
</protein>
<dbReference type="PANTHER" id="PTHR38664:SF1">
    <property type="entry name" value="SLR0058 PROTEIN"/>
    <property type="match status" value="1"/>
</dbReference>
<reference evidence="2 3" key="1">
    <citation type="submission" date="2017-07" db="EMBL/GenBank/DDBJ databases">
        <title>Recovery of genomes from metagenomes via a dereplication, aggregation, and scoring strategy.</title>
        <authorList>
            <person name="Sieber C.M."/>
            <person name="Probst A.J."/>
            <person name="Sharrar A."/>
            <person name="Thomas B.C."/>
            <person name="Hess M."/>
            <person name="Tringe S.G."/>
            <person name="Banfield J.F."/>
        </authorList>
    </citation>
    <scope>NUCLEOTIDE SEQUENCE [LARGE SCALE GENOMIC DNA]</scope>
    <source>
        <strain evidence="2">JGI_Cruoil_03_51_56</strain>
    </source>
</reference>
<evidence type="ECO:0000256" key="1">
    <source>
        <dbReference type="SAM" id="Coils"/>
    </source>
</evidence>
<evidence type="ECO:0008006" key="4">
    <source>
        <dbReference type="Google" id="ProtNLM"/>
    </source>
</evidence>
<evidence type="ECO:0000313" key="3">
    <source>
        <dbReference type="Proteomes" id="UP000215559"/>
    </source>
</evidence>